<dbReference type="AlphaFoldDB" id="A0A3E2GU59"/>
<dbReference type="InterPro" id="IPR016163">
    <property type="entry name" value="Ald_DH_C"/>
</dbReference>
<evidence type="ECO:0000313" key="8">
    <source>
        <dbReference type="EMBL" id="RFU24681.1"/>
    </source>
</evidence>
<evidence type="ECO:0000256" key="4">
    <source>
        <dbReference type="ARBA" id="ARBA00049194"/>
    </source>
</evidence>
<dbReference type="Proteomes" id="UP000258309">
    <property type="component" value="Unassembled WGS sequence"/>
</dbReference>
<evidence type="ECO:0000256" key="2">
    <source>
        <dbReference type="ARBA" id="ARBA00023002"/>
    </source>
</evidence>
<comment type="catalytic activity">
    <reaction evidence="4">
        <text>an aldehyde + NAD(+) + H2O = a carboxylate + NADH + 2 H(+)</text>
        <dbReference type="Rhea" id="RHEA:16185"/>
        <dbReference type="ChEBI" id="CHEBI:15377"/>
        <dbReference type="ChEBI" id="CHEBI:15378"/>
        <dbReference type="ChEBI" id="CHEBI:17478"/>
        <dbReference type="ChEBI" id="CHEBI:29067"/>
        <dbReference type="ChEBI" id="CHEBI:57540"/>
        <dbReference type="ChEBI" id="CHEBI:57945"/>
        <dbReference type="EC" id="1.2.1.3"/>
    </reaction>
</comment>
<dbReference type="Gene3D" id="3.40.309.10">
    <property type="entry name" value="Aldehyde Dehydrogenase, Chain A, domain 2"/>
    <property type="match status" value="1"/>
</dbReference>
<protein>
    <recommendedName>
        <fullName evidence="3">aldehyde dehydrogenase (NAD(+))</fullName>
        <ecNumber evidence="3">1.2.1.3</ecNumber>
    </recommendedName>
</protein>
<dbReference type="InterPro" id="IPR016161">
    <property type="entry name" value="Ald_DH/histidinol_DH"/>
</dbReference>
<accession>A0A3E2GU59</accession>
<dbReference type="PANTHER" id="PTHR11699">
    <property type="entry name" value="ALDEHYDE DEHYDROGENASE-RELATED"/>
    <property type="match status" value="1"/>
</dbReference>
<evidence type="ECO:0000256" key="3">
    <source>
        <dbReference type="ARBA" id="ARBA00024226"/>
    </source>
</evidence>
<organism evidence="8 9">
    <name type="scientific">Scytalidium lignicola</name>
    <name type="common">Hyphomycete</name>
    <dbReference type="NCBI Taxonomy" id="5539"/>
    <lineage>
        <taxon>Eukaryota</taxon>
        <taxon>Fungi</taxon>
        <taxon>Dikarya</taxon>
        <taxon>Ascomycota</taxon>
        <taxon>Pezizomycotina</taxon>
        <taxon>Leotiomycetes</taxon>
        <taxon>Leotiomycetes incertae sedis</taxon>
        <taxon>Scytalidium</taxon>
    </lineage>
</organism>
<feature type="non-terminal residue" evidence="8">
    <location>
        <position position="1"/>
    </location>
</feature>
<dbReference type="OMA" id="CANHFLA"/>
<dbReference type="STRING" id="5539.A0A3E2GU59"/>
<dbReference type="SUPFAM" id="SSF53720">
    <property type="entry name" value="ALDH-like"/>
    <property type="match status" value="1"/>
</dbReference>
<keyword evidence="9" id="KW-1185">Reference proteome</keyword>
<gene>
    <name evidence="8" type="ORF">B7463_g11651</name>
</gene>
<feature type="non-terminal residue" evidence="8">
    <location>
        <position position="488"/>
    </location>
</feature>
<evidence type="ECO:0000256" key="5">
    <source>
        <dbReference type="PROSITE-ProRule" id="PRU10007"/>
    </source>
</evidence>
<dbReference type="InterPro" id="IPR029510">
    <property type="entry name" value="Ald_DH_CS_GLU"/>
</dbReference>
<dbReference type="GO" id="GO:0004029">
    <property type="term" value="F:aldehyde dehydrogenase (NAD+) activity"/>
    <property type="evidence" value="ECO:0007669"/>
    <property type="project" value="UniProtKB-EC"/>
</dbReference>
<name>A0A3E2GU59_SCYLI</name>
<evidence type="ECO:0000256" key="6">
    <source>
        <dbReference type="RuleBase" id="RU003345"/>
    </source>
</evidence>
<feature type="active site" evidence="5">
    <location>
        <position position="257"/>
    </location>
</feature>
<dbReference type="FunFam" id="3.40.605.10:FF:000007">
    <property type="entry name" value="NAD/NADP-dependent betaine aldehyde dehydrogenase"/>
    <property type="match status" value="1"/>
</dbReference>
<dbReference type="Gene3D" id="3.40.605.10">
    <property type="entry name" value="Aldehyde Dehydrogenase, Chain A, domain 1"/>
    <property type="match status" value="1"/>
</dbReference>
<evidence type="ECO:0000313" key="9">
    <source>
        <dbReference type="Proteomes" id="UP000258309"/>
    </source>
</evidence>
<dbReference type="EMBL" id="NCSJ02000414">
    <property type="protein sequence ID" value="RFU24681.1"/>
    <property type="molecule type" value="Genomic_DNA"/>
</dbReference>
<dbReference type="InterPro" id="IPR015590">
    <property type="entry name" value="Aldehyde_DH_dom"/>
</dbReference>
<evidence type="ECO:0000259" key="7">
    <source>
        <dbReference type="Pfam" id="PF00171"/>
    </source>
</evidence>
<reference evidence="8 9" key="1">
    <citation type="submission" date="2018-05" db="EMBL/GenBank/DDBJ databases">
        <title>Draft genome sequence of Scytalidium lignicola DSM 105466, a ubiquitous saprotrophic fungus.</title>
        <authorList>
            <person name="Buettner E."/>
            <person name="Gebauer A.M."/>
            <person name="Hofrichter M."/>
            <person name="Liers C."/>
            <person name="Kellner H."/>
        </authorList>
    </citation>
    <scope>NUCLEOTIDE SEQUENCE [LARGE SCALE GENOMIC DNA]</scope>
    <source>
        <strain evidence="8 9">DSM 105466</strain>
    </source>
</reference>
<dbReference type="OrthoDB" id="310895at2759"/>
<comment type="caution">
    <text evidence="8">The sequence shown here is derived from an EMBL/GenBank/DDBJ whole genome shotgun (WGS) entry which is preliminary data.</text>
</comment>
<proteinExistence type="inferred from homology"/>
<evidence type="ECO:0000256" key="1">
    <source>
        <dbReference type="ARBA" id="ARBA00009986"/>
    </source>
</evidence>
<keyword evidence="2 6" id="KW-0560">Oxidoreductase</keyword>
<dbReference type="InterPro" id="IPR016162">
    <property type="entry name" value="Ald_DH_N"/>
</dbReference>
<sequence>MSQYNDIKLEPRLFINNKFVDAKSGKTLPVTNPTDDSHVGDIQAAGPEDIDDAVAASEAALKGEWGSYTGAQRAKCILKLADLMDAKAAEIAKIDTLSMGTPISILNYGLLPGSSAILRYAAGWADKIPGESFKDDPAGYYTIVEHVPIGVCAAISPWNATSLYIAHVLGFACAGGNVVIYKASELAPFAALTIAGLIEEAGFPPGVVNFVSGGGETGALLASHMRIRLINFTGSAFTGHKVLALAAQSNLKKVILELGGKAPAIVFDDANFENAIENAGGGALRLTGQTCVSPTRIIVQKGISEKFITAVEDLYRKTAENVGKSPLDPTNMIGPLANLANMKNVLSGIQSGKEGATLLVGGDRKGDVGQFVTPAIFVDPAPGSSIWKNELFGPVVVIKTFETEEEGIELANDTEYGLAATVFTTNGARALRVSRKLEAGIITVNGFPTTGQNGPFGGMKGSGLGRVGGQYGIMSYLETKSIAINMQV</sequence>
<feature type="domain" description="Aldehyde dehydrogenase" evidence="7">
    <location>
        <begin position="19"/>
        <end position="482"/>
    </location>
</feature>
<dbReference type="EC" id="1.2.1.3" evidence="3"/>
<dbReference type="Pfam" id="PF00171">
    <property type="entry name" value="Aldedh"/>
    <property type="match status" value="1"/>
</dbReference>
<dbReference type="PROSITE" id="PS00687">
    <property type="entry name" value="ALDEHYDE_DEHYDR_GLU"/>
    <property type="match status" value="1"/>
</dbReference>
<comment type="similarity">
    <text evidence="1 6">Belongs to the aldehyde dehydrogenase family.</text>
</comment>